<gene>
    <name evidence="2" type="ORF">EO244_02670</name>
</gene>
<reference evidence="2 3" key="1">
    <citation type="submission" date="2019-01" db="EMBL/GenBank/DDBJ databases">
        <title>Ancylomarina salipaludis sp. nov., isolated from a salt marsh.</title>
        <authorList>
            <person name="Yoon J.-H."/>
        </authorList>
    </citation>
    <scope>NUCLEOTIDE SEQUENCE [LARGE SCALE GENOMIC DNA]</scope>
    <source>
        <strain evidence="2 3">SHSM-M15</strain>
    </source>
</reference>
<feature type="signal peptide" evidence="1">
    <location>
        <begin position="1"/>
        <end position="19"/>
    </location>
</feature>
<comment type="caution">
    <text evidence="2">The sequence shown here is derived from an EMBL/GenBank/DDBJ whole genome shotgun (WGS) entry which is preliminary data.</text>
</comment>
<dbReference type="EMBL" id="SAXA01000002">
    <property type="protein sequence ID" value="RXQ96552.1"/>
    <property type="molecule type" value="Genomic_DNA"/>
</dbReference>
<protein>
    <recommendedName>
        <fullName evidence="4">Lipoprotein</fullName>
    </recommendedName>
</protein>
<evidence type="ECO:0000313" key="2">
    <source>
        <dbReference type="EMBL" id="RXQ96552.1"/>
    </source>
</evidence>
<dbReference type="AlphaFoldDB" id="A0A4Q1JP18"/>
<keyword evidence="1" id="KW-0732">Signal</keyword>
<evidence type="ECO:0000313" key="3">
    <source>
        <dbReference type="Proteomes" id="UP000289703"/>
    </source>
</evidence>
<evidence type="ECO:0000256" key="1">
    <source>
        <dbReference type="SAM" id="SignalP"/>
    </source>
</evidence>
<name>A0A4Q1JP18_9BACT</name>
<organism evidence="2 3">
    <name type="scientific">Ancylomarina salipaludis</name>
    <dbReference type="NCBI Taxonomy" id="2501299"/>
    <lineage>
        <taxon>Bacteria</taxon>
        <taxon>Pseudomonadati</taxon>
        <taxon>Bacteroidota</taxon>
        <taxon>Bacteroidia</taxon>
        <taxon>Marinilabiliales</taxon>
        <taxon>Marinifilaceae</taxon>
        <taxon>Ancylomarina</taxon>
    </lineage>
</organism>
<dbReference type="PROSITE" id="PS51257">
    <property type="entry name" value="PROKAR_LIPOPROTEIN"/>
    <property type="match status" value="1"/>
</dbReference>
<evidence type="ECO:0008006" key="4">
    <source>
        <dbReference type="Google" id="ProtNLM"/>
    </source>
</evidence>
<dbReference type="Proteomes" id="UP000289703">
    <property type="component" value="Unassembled WGS sequence"/>
</dbReference>
<dbReference type="RefSeq" id="WP_129252684.1">
    <property type="nucleotide sequence ID" value="NZ_SAXA01000002.1"/>
</dbReference>
<proteinExistence type="predicted"/>
<accession>A0A4Q1JP18</accession>
<feature type="chain" id="PRO_5020886438" description="Lipoprotein" evidence="1">
    <location>
        <begin position="20"/>
        <end position="167"/>
    </location>
</feature>
<keyword evidence="3" id="KW-1185">Reference proteome</keyword>
<sequence>MKKASLSLLMALFASLVLSSCESSGSQSINNPTVIHGQSIAKPITYEVLIKNPDSDDEWQTECLANTDIKLMAKDIIHAVTTGRLKAYDYFDNHLLTRDEIKAILKKNGNQNNIGNIQFREEWYWDNKTLHLQKKIKSLMFGYEICGENNKVRGYRASFVVNLGDAN</sequence>
<dbReference type="OrthoDB" id="1120843at2"/>